<dbReference type="Proteomes" id="UP000192578">
    <property type="component" value="Unassembled WGS sequence"/>
</dbReference>
<keyword evidence="3" id="KW-1185">Reference proteome</keyword>
<dbReference type="AlphaFoldDB" id="A0A1W0WHF9"/>
<evidence type="ECO:0000313" key="3">
    <source>
        <dbReference type="Proteomes" id="UP000192578"/>
    </source>
</evidence>
<evidence type="ECO:0000256" key="1">
    <source>
        <dbReference type="SAM" id="MobiDB-lite"/>
    </source>
</evidence>
<proteinExistence type="predicted"/>
<dbReference type="EMBL" id="MTYJ01000101">
    <property type="protein sequence ID" value="OQV14636.1"/>
    <property type="molecule type" value="Genomic_DNA"/>
</dbReference>
<evidence type="ECO:0000313" key="2">
    <source>
        <dbReference type="EMBL" id="OQV14636.1"/>
    </source>
</evidence>
<accession>A0A1W0WHF9</accession>
<sequence length="672" mass="73328">MSSRNILPSGVLGARNPSRSCKNVTTTAVNELSITMADDSLFGASSSQQRGRPTLNYKQRNFGKKLLVAFKDEKLTSDVDTAVVECLDALRCMRRQTALGGATVLDAERTGILERLTRLAMDDMCMMLRQLFTTMERYIPRTNQSPGTPQRLKELHSQLAQHVISVVALYWSVNRNLDLQDSNSVLNTVRASVPPLMLLLEFLPVGAKVAALRLLSTWCEFYHIEVLGENVPKAIAASLPAVLRTAGDWEQQTLIGDILRCLWKSNEALVEDIAASPASGLRNVLYDFCQLFRTPGDQFLPVRIAHFLNDHNGIHRLVFSFPLAPQTAVCHQFRSPAEHFPLGNPYLHYDGWSSGPCPWQLNFSTTSSVISFEMAGLDDAVCVVKIPAAAVISVEAVVPWPQTARVELLLADNFETYLQEGGGAADISSHGGELVCCDKILFHLTVQGICERALLEQALHAFFAARKPMEDFNFDVQVAPDAAELAPPSLAGDTLGRREAVARSADPTKRKTDEADCYRDVLKEYQLFGEDAENALYVGCSPPPDPNLKKSTKKGAIADPVINFATVADDADSKTSPTTTSRLPAHFDMPVGSVVIPNLRELPREGQNLVLTVGSKKFLIPANTVSAEFVIPNGAAGVPVNDSHRSEPLDAPPPRPTTRSSSSSSIEAIVVE</sequence>
<feature type="region of interest" description="Disordered" evidence="1">
    <location>
        <begin position="634"/>
        <end position="672"/>
    </location>
</feature>
<organism evidence="2 3">
    <name type="scientific">Hypsibius exemplaris</name>
    <name type="common">Freshwater tardigrade</name>
    <dbReference type="NCBI Taxonomy" id="2072580"/>
    <lineage>
        <taxon>Eukaryota</taxon>
        <taxon>Metazoa</taxon>
        <taxon>Ecdysozoa</taxon>
        <taxon>Tardigrada</taxon>
        <taxon>Eutardigrada</taxon>
        <taxon>Parachela</taxon>
        <taxon>Hypsibioidea</taxon>
        <taxon>Hypsibiidae</taxon>
        <taxon>Hypsibius</taxon>
    </lineage>
</organism>
<gene>
    <name evidence="2" type="ORF">BV898_11141</name>
</gene>
<protein>
    <submittedName>
        <fullName evidence="2">Uncharacterized protein</fullName>
    </submittedName>
</protein>
<comment type="caution">
    <text evidence="2">The sequence shown here is derived from an EMBL/GenBank/DDBJ whole genome shotgun (WGS) entry which is preliminary data.</text>
</comment>
<reference evidence="3" key="1">
    <citation type="submission" date="2017-01" db="EMBL/GenBank/DDBJ databases">
        <title>Comparative genomics of anhydrobiosis in the tardigrade Hypsibius dujardini.</title>
        <authorList>
            <person name="Yoshida Y."/>
            <person name="Koutsovoulos G."/>
            <person name="Laetsch D."/>
            <person name="Stevens L."/>
            <person name="Kumar S."/>
            <person name="Horikawa D."/>
            <person name="Ishino K."/>
            <person name="Komine S."/>
            <person name="Tomita M."/>
            <person name="Blaxter M."/>
            <person name="Arakawa K."/>
        </authorList>
    </citation>
    <scope>NUCLEOTIDE SEQUENCE [LARGE SCALE GENOMIC DNA]</scope>
    <source>
        <strain evidence="3">Z151</strain>
    </source>
</reference>
<name>A0A1W0WHF9_HYPEX</name>